<feature type="non-terminal residue" evidence="7">
    <location>
        <position position="1"/>
    </location>
</feature>
<dbReference type="PANTHER" id="PTHR21347">
    <property type="entry name" value="CLEFT LIP AND PALATE ASSOCIATED TRANSMEMBRANE PROTEIN-RELATED"/>
    <property type="match status" value="1"/>
</dbReference>
<dbReference type="GO" id="GO:0012505">
    <property type="term" value="C:endomembrane system"/>
    <property type="evidence" value="ECO:0007669"/>
    <property type="project" value="TreeGrafter"/>
</dbReference>
<accession>A0A137PAX9</accession>
<protein>
    <submittedName>
        <fullName evidence="7">CLPTM1-domain-containing protein</fullName>
    </submittedName>
</protein>
<organism evidence="7 8">
    <name type="scientific">Conidiobolus coronatus (strain ATCC 28846 / CBS 209.66 / NRRL 28638)</name>
    <name type="common">Delacroixia coronata</name>
    <dbReference type="NCBI Taxonomy" id="796925"/>
    <lineage>
        <taxon>Eukaryota</taxon>
        <taxon>Fungi</taxon>
        <taxon>Fungi incertae sedis</taxon>
        <taxon>Zoopagomycota</taxon>
        <taxon>Entomophthoromycotina</taxon>
        <taxon>Entomophthoromycetes</taxon>
        <taxon>Entomophthorales</taxon>
        <taxon>Ancylistaceae</taxon>
        <taxon>Conidiobolus</taxon>
    </lineage>
</organism>
<dbReference type="EMBL" id="KQ964459">
    <property type="protein sequence ID" value="KXN72159.1"/>
    <property type="molecule type" value="Genomic_DNA"/>
</dbReference>
<dbReference type="AlphaFoldDB" id="A0A137PAX9"/>
<evidence type="ECO:0000256" key="4">
    <source>
        <dbReference type="ARBA" id="ARBA00022989"/>
    </source>
</evidence>
<dbReference type="PANTHER" id="PTHR21347:SF0">
    <property type="entry name" value="LIPID SCRAMBLASE CLPTM1L"/>
    <property type="match status" value="1"/>
</dbReference>
<reference evidence="7 8" key="1">
    <citation type="journal article" date="2015" name="Genome Biol. Evol.">
        <title>Phylogenomic analyses indicate that early fungi evolved digesting cell walls of algal ancestors of land plants.</title>
        <authorList>
            <person name="Chang Y."/>
            <person name="Wang S."/>
            <person name="Sekimoto S."/>
            <person name="Aerts A.L."/>
            <person name="Choi C."/>
            <person name="Clum A."/>
            <person name="LaButti K.M."/>
            <person name="Lindquist E.A."/>
            <person name="Yee Ngan C."/>
            <person name="Ohm R.A."/>
            <person name="Salamov A.A."/>
            <person name="Grigoriev I.V."/>
            <person name="Spatafora J.W."/>
            <person name="Berbee M.L."/>
        </authorList>
    </citation>
    <scope>NUCLEOTIDE SEQUENCE [LARGE SCALE GENOMIC DNA]</scope>
    <source>
        <strain evidence="7 8">NRRL 28638</strain>
    </source>
</reference>
<feature type="non-terminal residue" evidence="7">
    <location>
        <position position="232"/>
    </location>
</feature>
<comment type="similarity">
    <text evidence="2">Belongs to the CLPTM1 family.</text>
</comment>
<dbReference type="OMA" id="MDERTSM"/>
<comment type="subcellular location">
    <subcellularLocation>
        <location evidence="1">Membrane</location>
        <topology evidence="1">Multi-pass membrane protein</topology>
    </subcellularLocation>
</comment>
<evidence type="ECO:0000256" key="1">
    <source>
        <dbReference type="ARBA" id="ARBA00004141"/>
    </source>
</evidence>
<dbReference type="OrthoDB" id="378564at2759"/>
<evidence type="ECO:0000256" key="3">
    <source>
        <dbReference type="ARBA" id="ARBA00022692"/>
    </source>
</evidence>
<evidence type="ECO:0000256" key="2">
    <source>
        <dbReference type="ARBA" id="ARBA00009310"/>
    </source>
</evidence>
<keyword evidence="5 6" id="KW-0472">Membrane</keyword>
<dbReference type="GO" id="GO:0016020">
    <property type="term" value="C:membrane"/>
    <property type="evidence" value="ECO:0007669"/>
    <property type="project" value="UniProtKB-SubCell"/>
</dbReference>
<evidence type="ECO:0000256" key="6">
    <source>
        <dbReference type="SAM" id="Phobius"/>
    </source>
</evidence>
<feature type="transmembrane region" description="Helical" evidence="6">
    <location>
        <begin position="77"/>
        <end position="94"/>
    </location>
</feature>
<proteinExistence type="inferred from homology"/>
<feature type="transmembrane region" description="Helical" evidence="6">
    <location>
        <begin position="54"/>
        <end position="71"/>
    </location>
</feature>
<gene>
    <name evidence="7" type="ORF">CONCODRAFT_32532</name>
</gene>
<evidence type="ECO:0000256" key="5">
    <source>
        <dbReference type="ARBA" id="ARBA00023136"/>
    </source>
</evidence>
<dbReference type="Pfam" id="PF05602">
    <property type="entry name" value="CLPTM1"/>
    <property type="match status" value="1"/>
</dbReference>
<evidence type="ECO:0000313" key="8">
    <source>
        <dbReference type="Proteomes" id="UP000070444"/>
    </source>
</evidence>
<feature type="transmembrane region" description="Helical" evidence="6">
    <location>
        <begin position="153"/>
        <end position="172"/>
    </location>
</feature>
<feature type="transmembrane region" description="Helical" evidence="6">
    <location>
        <begin position="15"/>
        <end position="34"/>
    </location>
</feature>
<keyword evidence="8" id="KW-1185">Reference proteome</keyword>
<dbReference type="Proteomes" id="UP000070444">
    <property type="component" value="Unassembled WGS sequence"/>
</dbReference>
<evidence type="ECO:0000313" key="7">
    <source>
        <dbReference type="EMBL" id="KXN72159.1"/>
    </source>
</evidence>
<keyword evidence="4 6" id="KW-1133">Transmembrane helix</keyword>
<dbReference type="STRING" id="796925.A0A137PAX9"/>
<sequence length="232" mass="26556">EVDDLRQMFFETSPILLLTTLIAGLLHSLFEFLAFQSDVQHWKKKKSMEGTSHASLLMSALAALLNTFYLYDQREDTSLLVLLGAAAACLIELWKVFKSYRLKASVEETSEKQKITDEVDNVVFYWTTRLSIPIAVSYSAYTINNYKFSGYYSWGLDSCMALVYLLGFMNLVPQVVLNHRLKSVESVPIAAFCFRALNTFVDDLFALVIPMPTLTRLSMLRDDLVFFVFLYQ</sequence>
<keyword evidence="3 6" id="KW-0812">Transmembrane</keyword>
<name>A0A137PAX9_CONC2</name>
<dbReference type="InterPro" id="IPR008429">
    <property type="entry name" value="CLPTM1"/>
</dbReference>